<dbReference type="InterPro" id="IPR003960">
    <property type="entry name" value="ATPase_AAA_CS"/>
</dbReference>
<evidence type="ECO:0000313" key="10">
    <source>
        <dbReference type="EMBL" id="GJE99448.1"/>
    </source>
</evidence>
<keyword evidence="4" id="KW-0378">Hydrolase</keyword>
<feature type="compositionally biased region" description="Polar residues" evidence="8">
    <location>
        <begin position="14"/>
        <end position="23"/>
    </location>
</feature>
<dbReference type="GO" id="GO:0006334">
    <property type="term" value="P:nucleosome assembly"/>
    <property type="evidence" value="ECO:0007669"/>
    <property type="project" value="TreeGrafter"/>
</dbReference>
<dbReference type="Pfam" id="PF00004">
    <property type="entry name" value="AAA"/>
    <property type="match status" value="2"/>
</dbReference>
<feature type="region of interest" description="Disordered" evidence="8">
    <location>
        <begin position="1"/>
        <end position="329"/>
    </location>
</feature>
<dbReference type="SUPFAM" id="SSF52540">
    <property type="entry name" value="P-loop containing nucleoside triphosphate hydrolases"/>
    <property type="match status" value="2"/>
</dbReference>
<dbReference type="Gene3D" id="1.10.8.60">
    <property type="match status" value="1"/>
</dbReference>
<dbReference type="SMART" id="SM00382">
    <property type="entry name" value="AAA"/>
    <property type="match status" value="2"/>
</dbReference>
<dbReference type="GO" id="GO:0042393">
    <property type="term" value="F:histone binding"/>
    <property type="evidence" value="ECO:0007669"/>
    <property type="project" value="TreeGrafter"/>
</dbReference>
<dbReference type="OrthoDB" id="5421at2759"/>
<feature type="compositionally biased region" description="Polar residues" evidence="8">
    <location>
        <begin position="48"/>
        <end position="71"/>
    </location>
</feature>
<evidence type="ECO:0000313" key="11">
    <source>
        <dbReference type="Proteomes" id="UP000703269"/>
    </source>
</evidence>
<evidence type="ECO:0000256" key="5">
    <source>
        <dbReference type="ARBA" id="ARBA00022840"/>
    </source>
</evidence>
<dbReference type="GO" id="GO:0005524">
    <property type="term" value="F:ATP binding"/>
    <property type="evidence" value="ECO:0007669"/>
    <property type="project" value="UniProtKB-KW"/>
</dbReference>
<keyword evidence="6" id="KW-0103">Bromodomain</keyword>
<feature type="domain" description="AAA+ ATPase" evidence="9">
    <location>
        <begin position="447"/>
        <end position="588"/>
    </location>
</feature>
<evidence type="ECO:0000256" key="6">
    <source>
        <dbReference type="ARBA" id="ARBA00023117"/>
    </source>
</evidence>
<dbReference type="InterPro" id="IPR045199">
    <property type="entry name" value="ATAD2-like"/>
</dbReference>
<dbReference type="GO" id="GO:0003682">
    <property type="term" value="F:chromatin binding"/>
    <property type="evidence" value="ECO:0007669"/>
    <property type="project" value="TreeGrafter"/>
</dbReference>
<dbReference type="Gene3D" id="3.40.50.300">
    <property type="entry name" value="P-loop containing nucleotide triphosphate hydrolases"/>
    <property type="match status" value="2"/>
</dbReference>
<feature type="compositionally biased region" description="Polar residues" evidence="8">
    <location>
        <begin position="1158"/>
        <end position="1182"/>
    </location>
</feature>
<feature type="domain" description="AAA+ ATPase" evidence="9">
    <location>
        <begin position="754"/>
        <end position="887"/>
    </location>
</feature>
<keyword evidence="3" id="KW-0547">Nucleotide-binding</keyword>
<evidence type="ECO:0000256" key="2">
    <source>
        <dbReference type="ARBA" id="ARBA00006914"/>
    </source>
</evidence>
<dbReference type="EMBL" id="BPQB01000109">
    <property type="protein sequence ID" value="GJE99448.1"/>
    <property type="molecule type" value="Genomic_DNA"/>
</dbReference>
<dbReference type="GO" id="GO:0006337">
    <property type="term" value="P:nucleosome disassembly"/>
    <property type="evidence" value="ECO:0007669"/>
    <property type="project" value="TreeGrafter"/>
</dbReference>
<comment type="similarity">
    <text evidence="2">Belongs to the AAA ATPase family.</text>
</comment>
<dbReference type="GO" id="GO:0005634">
    <property type="term" value="C:nucleus"/>
    <property type="evidence" value="ECO:0007669"/>
    <property type="project" value="UniProtKB-SubCell"/>
</dbReference>
<dbReference type="GO" id="GO:0045815">
    <property type="term" value="P:transcription initiation-coupled chromatin remodeling"/>
    <property type="evidence" value="ECO:0007669"/>
    <property type="project" value="TreeGrafter"/>
</dbReference>
<gene>
    <name evidence="10" type="ORF">PsYK624_157110</name>
</gene>
<dbReference type="InterPro" id="IPR041569">
    <property type="entry name" value="AAA_lid_3"/>
</dbReference>
<dbReference type="Proteomes" id="UP000703269">
    <property type="component" value="Unassembled WGS sequence"/>
</dbReference>
<accession>A0A9P3LL91</accession>
<dbReference type="SUPFAM" id="SSF47370">
    <property type="entry name" value="Bromodomain"/>
    <property type="match status" value="1"/>
</dbReference>
<comment type="subcellular location">
    <subcellularLocation>
        <location evidence="1">Nucleus</location>
    </subcellularLocation>
</comment>
<feature type="compositionally biased region" description="Acidic residues" evidence="8">
    <location>
        <begin position="111"/>
        <end position="125"/>
    </location>
</feature>
<sequence length="1478" mass="162267">MNPSDKLLIPNYGQPGSFNFNFVSPSPAPEPHPHNPPVILKLPAMPATRSSARQRGSSNASGSEYHMSNASMDVDEQDAPEEEEEEEPQPVYTKTSRGRKVAAKDYRESTDAEDQQEDGEGDPIDFIDGPHAKDDGGALKAEDDEDDEDGMRYSLRTRKKRGSINGFIISSDEDRAPRGRILRSGQRPSAPQTNGRAGRTKAKRKQQKQQPTRQSSRRTRVNARQDEQDGNYEDEGSATSSAGSAAGSVVEEGPDDALDDLDAAGDADAEGEAEAEEQENDGKPYSFRQRAKVNYAILPPIEEMRAPPPKQRNNKAGKYNRSKAPGWSATGAELSRWMGGGDDSDSDFPARSSRKNLGMGGAGGGMFAGSAGAGGLLPGDLAAAAGGPSNMGKIGDAALADADPLGVNQNVTFDEVGGLDDHINALKEMTLLPLLYPEVFQRFNVTPPRGVLFHGPPGTGKTLLARALAASCRSNGKNISFFMRKGADCLSKWVGEAERQLRLLFEEARNSQPSIIFFDEIDGLAPVRSSKQDQIHASIVSTLLALMDGMDGRGQVVVIGATNRPDAIDPALRRPGRFDREFYFPLPGADARERIIRIMTRKWAGWEDKKGEENAKGLAKLTKGYGGADLRALCTEAALNAVQRRYPQIYKSQDRLLLQPETINVELRDFMISIKKLVPSSARATAPTASPLPEQLVPLLRNALDRIKTVINDVLPVGKKRTALEEAEYEDEDTPEHALERELMLQSMETLRVYRPRVVLYGPSGMGQAYVAAAALHHLEGHHVQSLDLGNLLSDSTRTTEAAIVQLFVEAKRHQPSVVYIPSLTSWCAAVSETSRTTVRAMLDSLAPTDPVLLLAVVDGPFAALPRDVKAWFGPTRDNRVALTKPSAEQRAEFFEKLVKDISRPPNHFPDGIKRKKRVLEELPVAPPLEPRQPTPAELAMQQDADARTMTLLKYRLGPILQELKRKFKRFTKRASEEYGVDFDQQQQQHEAAAAPVHHVETVTTTLDVRRSPNGDVVDIVAEEQRLEPVADVDQPMPAADAVVETGVSEMLVQEQIMIQPMLFDVDLERMHVDLYRDKYLTPDDFLDDVRKIVHNANVRANEDPERLFRAQAMLTAAEVSIQDFDANFRLECQRMATREGKRREEYRRNREKEKASEQAQNDAQNQPVRRSARHTGQQLEISITDPLKLERRLKRARSAGDAEPSEEEPADEAHAAKRSRVSSAEVDGQEPVILGPDGAPARPYAVRFADQVPQDAGPAPSTPQAPHTNGDVPHTVPEGQDEAALAAQKGPAGFDPALLNPMSPETEQRTYLMSTTPPQAPSELPAQPSPVRAPSATPPIPAPAINGLLDGAEPLSRTATEEAPPASENGMAVDEAPRTPVPEPQPEPMVVIERTPTPLPDFVVNADELAQLQADLRDRTEPLNVEELEQLRAACLALVWKHRSEWDRAPLIRELRETVERYVDEVGLDDMESPYGG</sequence>
<feature type="compositionally biased region" description="Basic and acidic residues" evidence="8">
    <location>
        <begin position="1139"/>
        <end position="1157"/>
    </location>
</feature>
<feature type="compositionally biased region" description="Acidic residues" evidence="8">
    <location>
        <begin position="73"/>
        <end position="88"/>
    </location>
</feature>
<dbReference type="Pfam" id="PF17862">
    <property type="entry name" value="AAA_lid_3"/>
    <property type="match status" value="1"/>
</dbReference>
<feature type="compositionally biased region" description="Basic residues" evidence="8">
    <location>
        <begin position="312"/>
        <end position="321"/>
    </location>
</feature>
<dbReference type="FunFam" id="3.40.50.300:FF:001218">
    <property type="entry name" value="AAA family ATPase, putative"/>
    <property type="match status" value="1"/>
</dbReference>
<feature type="compositionally biased region" description="Basic residues" evidence="8">
    <location>
        <begin position="198"/>
        <end position="207"/>
    </location>
</feature>
<feature type="compositionally biased region" description="Polar residues" evidence="8">
    <location>
        <begin position="1304"/>
        <end position="1318"/>
    </location>
</feature>
<proteinExistence type="inferred from homology"/>
<evidence type="ECO:0000256" key="7">
    <source>
        <dbReference type="ARBA" id="ARBA00023242"/>
    </source>
</evidence>
<keyword evidence="7" id="KW-0539">Nucleus</keyword>
<dbReference type="InterPro" id="IPR003593">
    <property type="entry name" value="AAA+_ATPase"/>
</dbReference>
<feature type="compositionally biased region" description="Pro residues" evidence="8">
    <location>
        <begin position="26"/>
        <end position="36"/>
    </location>
</feature>
<name>A0A9P3LL91_9APHY</name>
<dbReference type="FunFam" id="3.40.50.300:FF:000061">
    <property type="entry name" value="ATPase family, AAA domain-containing 2"/>
    <property type="match status" value="1"/>
</dbReference>
<evidence type="ECO:0000256" key="3">
    <source>
        <dbReference type="ARBA" id="ARBA00022741"/>
    </source>
</evidence>
<dbReference type="PANTHER" id="PTHR23069:SF0">
    <property type="entry name" value="TAT-BINDING HOMOLOG 7"/>
    <property type="match status" value="1"/>
</dbReference>
<keyword evidence="5" id="KW-0067">ATP-binding</keyword>
<feature type="compositionally biased region" description="Low complexity" evidence="8">
    <location>
        <begin position="237"/>
        <end position="251"/>
    </location>
</feature>
<comment type="caution">
    <text evidence="10">The sequence shown here is derived from an EMBL/GenBank/DDBJ whole genome shotgun (WGS) entry which is preliminary data.</text>
</comment>
<dbReference type="InterPro" id="IPR027417">
    <property type="entry name" value="P-loop_NTPase"/>
</dbReference>
<reference evidence="10 11" key="1">
    <citation type="submission" date="2021-08" db="EMBL/GenBank/DDBJ databases">
        <title>Draft Genome Sequence of Phanerochaete sordida strain YK-624.</title>
        <authorList>
            <person name="Mori T."/>
            <person name="Dohra H."/>
            <person name="Suzuki T."/>
            <person name="Kawagishi H."/>
            <person name="Hirai H."/>
        </authorList>
    </citation>
    <scope>NUCLEOTIDE SEQUENCE [LARGE SCALE GENOMIC DNA]</scope>
    <source>
        <strain evidence="10 11">YK-624</strain>
    </source>
</reference>
<evidence type="ECO:0000256" key="8">
    <source>
        <dbReference type="SAM" id="MobiDB-lite"/>
    </source>
</evidence>
<dbReference type="PANTHER" id="PTHR23069">
    <property type="entry name" value="AAA DOMAIN-CONTAINING"/>
    <property type="match status" value="1"/>
</dbReference>
<evidence type="ECO:0000256" key="4">
    <source>
        <dbReference type="ARBA" id="ARBA00022801"/>
    </source>
</evidence>
<protein>
    <submittedName>
        <fullName evidence="10">AAA-domain-containing protein</fullName>
    </submittedName>
</protein>
<feature type="region of interest" description="Disordered" evidence="8">
    <location>
        <begin position="1358"/>
        <end position="1388"/>
    </location>
</feature>
<dbReference type="PROSITE" id="PS00674">
    <property type="entry name" value="AAA"/>
    <property type="match status" value="1"/>
</dbReference>
<feature type="region of interest" description="Disordered" evidence="8">
    <location>
        <begin position="1139"/>
        <end position="1345"/>
    </location>
</feature>
<dbReference type="GO" id="GO:0016887">
    <property type="term" value="F:ATP hydrolysis activity"/>
    <property type="evidence" value="ECO:0007669"/>
    <property type="project" value="InterPro"/>
</dbReference>
<evidence type="ECO:0000259" key="9">
    <source>
        <dbReference type="SMART" id="SM00382"/>
    </source>
</evidence>
<dbReference type="InterPro" id="IPR003959">
    <property type="entry name" value="ATPase_AAA_core"/>
</dbReference>
<feature type="compositionally biased region" description="Acidic residues" evidence="8">
    <location>
        <begin position="252"/>
        <end position="279"/>
    </location>
</feature>
<dbReference type="InterPro" id="IPR036427">
    <property type="entry name" value="Bromodomain-like_sf"/>
</dbReference>
<organism evidence="10 11">
    <name type="scientific">Phanerochaete sordida</name>
    <dbReference type="NCBI Taxonomy" id="48140"/>
    <lineage>
        <taxon>Eukaryota</taxon>
        <taxon>Fungi</taxon>
        <taxon>Dikarya</taxon>
        <taxon>Basidiomycota</taxon>
        <taxon>Agaricomycotina</taxon>
        <taxon>Agaricomycetes</taxon>
        <taxon>Polyporales</taxon>
        <taxon>Phanerochaetaceae</taxon>
        <taxon>Phanerochaete</taxon>
    </lineage>
</organism>
<keyword evidence="11" id="KW-1185">Reference proteome</keyword>
<evidence type="ECO:0000256" key="1">
    <source>
        <dbReference type="ARBA" id="ARBA00004123"/>
    </source>
</evidence>
<feature type="compositionally biased region" description="Basic and acidic residues" evidence="8">
    <location>
        <begin position="128"/>
        <end position="141"/>
    </location>
</feature>